<keyword evidence="3" id="KW-1185">Reference proteome</keyword>
<organism evidence="2 3">
    <name type="scientific">Temnothorax longispinosus</name>
    <dbReference type="NCBI Taxonomy" id="300112"/>
    <lineage>
        <taxon>Eukaryota</taxon>
        <taxon>Metazoa</taxon>
        <taxon>Ecdysozoa</taxon>
        <taxon>Arthropoda</taxon>
        <taxon>Hexapoda</taxon>
        <taxon>Insecta</taxon>
        <taxon>Pterygota</taxon>
        <taxon>Neoptera</taxon>
        <taxon>Endopterygota</taxon>
        <taxon>Hymenoptera</taxon>
        <taxon>Apocrita</taxon>
        <taxon>Aculeata</taxon>
        <taxon>Formicoidea</taxon>
        <taxon>Formicidae</taxon>
        <taxon>Myrmicinae</taxon>
        <taxon>Temnothorax</taxon>
    </lineage>
</organism>
<sequence length="68" mass="7864">MVQTSNKARTHCSGLPPLRKSNKEAASMQHADDPGCWRDIIKVPFCMPLRQETYKLLDQCYHNQSLFK</sequence>
<feature type="region of interest" description="Disordered" evidence="1">
    <location>
        <begin position="1"/>
        <end position="27"/>
    </location>
</feature>
<comment type="caution">
    <text evidence="2">The sequence shown here is derived from an EMBL/GenBank/DDBJ whole genome shotgun (WGS) entry which is preliminary data.</text>
</comment>
<accession>A0A4S2JZB5</accession>
<reference evidence="2 3" key="1">
    <citation type="journal article" date="2019" name="Philos. Trans. R. Soc. Lond., B, Biol. Sci.">
        <title>Ant behaviour and brain gene expression of defending hosts depend on the ecological success of the intruding social parasite.</title>
        <authorList>
            <person name="Kaur R."/>
            <person name="Stoldt M."/>
            <person name="Jongepier E."/>
            <person name="Feldmeyer B."/>
            <person name="Menzel F."/>
            <person name="Bornberg-Bauer E."/>
            <person name="Foitzik S."/>
        </authorList>
    </citation>
    <scope>NUCLEOTIDE SEQUENCE [LARGE SCALE GENOMIC DNA]</scope>
    <source>
        <tissue evidence="2">Whole body</tissue>
    </source>
</reference>
<dbReference type="Proteomes" id="UP000310200">
    <property type="component" value="Unassembled WGS sequence"/>
</dbReference>
<proteinExistence type="predicted"/>
<protein>
    <submittedName>
        <fullName evidence="2">Uncharacterized protein</fullName>
    </submittedName>
</protein>
<evidence type="ECO:0000256" key="1">
    <source>
        <dbReference type="SAM" id="MobiDB-lite"/>
    </source>
</evidence>
<gene>
    <name evidence="2" type="ORF">DBV15_05621</name>
</gene>
<evidence type="ECO:0000313" key="3">
    <source>
        <dbReference type="Proteomes" id="UP000310200"/>
    </source>
</evidence>
<evidence type="ECO:0000313" key="2">
    <source>
        <dbReference type="EMBL" id="TGZ42175.1"/>
    </source>
</evidence>
<name>A0A4S2JZB5_9HYME</name>
<dbReference type="EMBL" id="QBLH01003227">
    <property type="protein sequence ID" value="TGZ42175.1"/>
    <property type="molecule type" value="Genomic_DNA"/>
</dbReference>
<dbReference type="AlphaFoldDB" id="A0A4S2JZB5"/>